<proteinExistence type="predicted"/>
<reference evidence="2 3" key="1">
    <citation type="submission" date="2015-02" db="EMBL/GenBank/DDBJ databases">
        <title>Draft genome sequence of Aspergillus parasiticus SU-1.</title>
        <authorList>
            <person name="Yu J."/>
            <person name="Fedorova N."/>
            <person name="Yin Y."/>
            <person name="Losada L."/>
            <person name="Zafar N."/>
            <person name="Taujale R."/>
            <person name="Ehrlich K.C."/>
            <person name="Bhatnagar D."/>
            <person name="Cleveland T.E."/>
            <person name="Bennett J.W."/>
            <person name="Nierman W.C."/>
        </authorList>
    </citation>
    <scope>NUCLEOTIDE SEQUENCE [LARGE SCALE GENOMIC DNA]</scope>
    <source>
        <strain evidence="3">ATCC 56775 / NRRL 5862 / SRRC 143 / SU-1</strain>
    </source>
</reference>
<name>A0A0F0I8H2_ASPPU</name>
<dbReference type="Proteomes" id="UP000033540">
    <property type="component" value="Unassembled WGS sequence"/>
</dbReference>
<evidence type="ECO:0000259" key="1">
    <source>
        <dbReference type="Pfam" id="PF01419"/>
    </source>
</evidence>
<feature type="domain" description="Jacalin-type lectin" evidence="1">
    <location>
        <begin position="11"/>
        <end position="140"/>
    </location>
</feature>
<dbReference type="SUPFAM" id="SSF51101">
    <property type="entry name" value="Mannose-binding lectins"/>
    <property type="match status" value="1"/>
</dbReference>
<protein>
    <recommendedName>
        <fullName evidence="1">Jacalin-type lectin domain-containing protein</fullName>
    </recommendedName>
</protein>
<organism evidence="2 3">
    <name type="scientific">Aspergillus parasiticus (strain ATCC 56775 / NRRL 5862 / SRRC 143 / SU-1)</name>
    <dbReference type="NCBI Taxonomy" id="1403190"/>
    <lineage>
        <taxon>Eukaryota</taxon>
        <taxon>Fungi</taxon>
        <taxon>Dikarya</taxon>
        <taxon>Ascomycota</taxon>
        <taxon>Pezizomycotina</taxon>
        <taxon>Eurotiomycetes</taxon>
        <taxon>Eurotiomycetidae</taxon>
        <taxon>Eurotiales</taxon>
        <taxon>Aspergillaceae</taxon>
        <taxon>Aspergillus</taxon>
        <taxon>Aspergillus subgen. Circumdati</taxon>
    </lineage>
</organism>
<dbReference type="Pfam" id="PF01419">
    <property type="entry name" value="Jacalin"/>
    <property type="match status" value="1"/>
</dbReference>
<dbReference type="Gene3D" id="2.100.10.30">
    <property type="entry name" value="Jacalin-like lectin domain"/>
    <property type="match status" value="1"/>
</dbReference>
<dbReference type="EMBL" id="JZEE01000528">
    <property type="protein sequence ID" value="KJK64044.1"/>
    <property type="molecule type" value="Genomic_DNA"/>
</dbReference>
<dbReference type="AlphaFoldDB" id="A0A0F0I8H2"/>
<accession>A0A0F0I8H2</accession>
<dbReference type="InterPro" id="IPR036404">
    <property type="entry name" value="Jacalin-like_lectin_dom_sf"/>
</dbReference>
<comment type="caution">
    <text evidence="2">The sequence shown here is derived from an EMBL/GenBank/DDBJ whole genome shotgun (WGS) entry which is preliminary data.</text>
</comment>
<sequence>MADILALEKDGPYGGFGGSAYDLRDQEHKIKRIEAWEAEWKGYPVLGALRFQFDNGHQSGRIGGRDPHTDYRPVPPFEFKDGEKIDHMTVFAGHDDGYFNGLEFHTNKNRNWHVGGREGEVTPVPHLGNGEWAGATGRDDRHGADAVVDSMCLYFKK</sequence>
<dbReference type="OrthoDB" id="4284408at2759"/>
<evidence type="ECO:0000313" key="2">
    <source>
        <dbReference type="EMBL" id="KJK64044.1"/>
    </source>
</evidence>
<dbReference type="InterPro" id="IPR001229">
    <property type="entry name" value="Jacalin-like_lectin_dom"/>
</dbReference>
<evidence type="ECO:0000313" key="3">
    <source>
        <dbReference type="Proteomes" id="UP000033540"/>
    </source>
</evidence>
<gene>
    <name evidence="2" type="ORF">P875_00064483</name>
</gene>